<reference evidence="2" key="1">
    <citation type="journal article" date="2017" name="Nature">
        <title>The sunflower genome provides insights into oil metabolism, flowering and Asterid evolution.</title>
        <authorList>
            <person name="Badouin H."/>
            <person name="Gouzy J."/>
            <person name="Grassa C.J."/>
            <person name="Murat F."/>
            <person name="Staton S.E."/>
            <person name="Cottret L."/>
            <person name="Lelandais-Briere C."/>
            <person name="Owens G.L."/>
            <person name="Carrere S."/>
            <person name="Mayjonade B."/>
            <person name="Legrand L."/>
            <person name="Gill N."/>
            <person name="Kane N.C."/>
            <person name="Bowers J.E."/>
            <person name="Hubner S."/>
            <person name="Bellec A."/>
            <person name="Berard A."/>
            <person name="Berges H."/>
            <person name="Blanchet N."/>
            <person name="Boniface M.C."/>
            <person name="Brunel D."/>
            <person name="Catrice O."/>
            <person name="Chaidir N."/>
            <person name="Claudel C."/>
            <person name="Donnadieu C."/>
            <person name="Faraut T."/>
            <person name="Fievet G."/>
            <person name="Helmstetter N."/>
            <person name="King M."/>
            <person name="Knapp S.J."/>
            <person name="Lai Z."/>
            <person name="Le Paslier M.C."/>
            <person name="Lippi Y."/>
            <person name="Lorenzon L."/>
            <person name="Mandel J.R."/>
            <person name="Marage G."/>
            <person name="Marchand G."/>
            <person name="Marquand E."/>
            <person name="Bret-Mestries E."/>
            <person name="Morien E."/>
            <person name="Nambeesan S."/>
            <person name="Nguyen T."/>
            <person name="Pegot-Espagnet P."/>
            <person name="Pouilly N."/>
            <person name="Raftis F."/>
            <person name="Sallet E."/>
            <person name="Schiex T."/>
            <person name="Thomas J."/>
            <person name="Vandecasteele C."/>
            <person name="Vares D."/>
            <person name="Vear F."/>
            <person name="Vautrin S."/>
            <person name="Crespi M."/>
            <person name="Mangin B."/>
            <person name="Burke J.M."/>
            <person name="Salse J."/>
            <person name="Munos S."/>
            <person name="Vincourt P."/>
            <person name="Rieseberg L.H."/>
            <person name="Langlade N.B."/>
        </authorList>
    </citation>
    <scope>NUCLEOTIDE SEQUENCE</scope>
    <source>
        <tissue evidence="2">Leaves</tissue>
    </source>
</reference>
<dbReference type="Gramene" id="mRNA:HanXRQr2_Chr08g0342931">
    <property type="protein sequence ID" value="mRNA:HanXRQr2_Chr08g0342931"/>
    <property type="gene ID" value="HanXRQr2_Chr08g0342931"/>
</dbReference>
<name>A0A9K3IFD9_HELAN</name>
<protein>
    <submittedName>
        <fullName evidence="2">Uncharacterized protein</fullName>
    </submittedName>
</protein>
<keyword evidence="3" id="KW-1185">Reference proteome</keyword>
<dbReference type="AlphaFoldDB" id="A0A9K3IFD9"/>
<feature type="compositionally biased region" description="Low complexity" evidence="1">
    <location>
        <begin position="16"/>
        <end position="35"/>
    </location>
</feature>
<accession>A0A9K3IFD9</accession>
<evidence type="ECO:0000313" key="3">
    <source>
        <dbReference type="Proteomes" id="UP000215914"/>
    </source>
</evidence>
<sequence length="395" mass="44974">MDEFMNPFSDMYAFAGNTGDDTSSNTNENTPSTKKTLSDALSVESAYGTYYKPPKLMAIEDYSRWAKKFEEWLKAFAFPRWKSLKNGYHYGGQSGEHLTQTEDIENFVAEQKCIALLFQSVREDIISLIEYKNATNLWEKLKVKCLGSDEIMIERFGLLKLELVRHGIIYSREELVDKLFDSLPDEMDWQYFALMLKNTIKSEDLTVDLLIERLESHELEIKKTNKVNHSSYQQNLELYYPKSMIPKNVSPKIVFSAENSNTSSKESSSSGFHNGSSSTSSQSAAKNLFQCNIAVDLKNAQNFSEESAKQQMVFLASVLESYKSLVAGKIGNTNLTKEDYDQIDPEQMELIDIRWCMASAVRRAQRFMEITGRKSIGGPSTKLVFDKSKLTCVQV</sequence>
<proteinExistence type="predicted"/>
<comment type="caution">
    <text evidence="2">The sequence shown here is derived from an EMBL/GenBank/DDBJ whole genome shotgun (WGS) entry which is preliminary data.</text>
</comment>
<reference evidence="2" key="2">
    <citation type="submission" date="2020-06" db="EMBL/GenBank/DDBJ databases">
        <title>Helianthus annuus Genome sequencing and assembly Release 2.</title>
        <authorList>
            <person name="Gouzy J."/>
            <person name="Langlade N."/>
            <person name="Munos S."/>
        </authorList>
    </citation>
    <scope>NUCLEOTIDE SEQUENCE</scope>
    <source>
        <tissue evidence="2">Leaves</tissue>
    </source>
</reference>
<evidence type="ECO:0000313" key="2">
    <source>
        <dbReference type="EMBL" id="KAF5795707.1"/>
    </source>
</evidence>
<dbReference type="Proteomes" id="UP000215914">
    <property type="component" value="Unassembled WGS sequence"/>
</dbReference>
<gene>
    <name evidence="2" type="ORF">HanXRQr2_Chr08g0342931</name>
</gene>
<organism evidence="2 3">
    <name type="scientific">Helianthus annuus</name>
    <name type="common">Common sunflower</name>
    <dbReference type="NCBI Taxonomy" id="4232"/>
    <lineage>
        <taxon>Eukaryota</taxon>
        <taxon>Viridiplantae</taxon>
        <taxon>Streptophyta</taxon>
        <taxon>Embryophyta</taxon>
        <taxon>Tracheophyta</taxon>
        <taxon>Spermatophyta</taxon>
        <taxon>Magnoliopsida</taxon>
        <taxon>eudicotyledons</taxon>
        <taxon>Gunneridae</taxon>
        <taxon>Pentapetalae</taxon>
        <taxon>asterids</taxon>
        <taxon>campanulids</taxon>
        <taxon>Asterales</taxon>
        <taxon>Asteraceae</taxon>
        <taxon>Asteroideae</taxon>
        <taxon>Heliantheae alliance</taxon>
        <taxon>Heliantheae</taxon>
        <taxon>Helianthus</taxon>
    </lineage>
</organism>
<dbReference type="EMBL" id="MNCJ02000323">
    <property type="protein sequence ID" value="KAF5795707.1"/>
    <property type="molecule type" value="Genomic_DNA"/>
</dbReference>
<evidence type="ECO:0000256" key="1">
    <source>
        <dbReference type="SAM" id="MobiDB-lite"/>
    </source>
</evidence>
<feature type="region of interest" description="Disordered" evidence="1">
    <location>
        <begin position="16"/>
        <end position="37"/>
    </location>
</feature>